<keyword evidence="1" id="KW-0472">Membrane</keyword>
<name>A0A837IUI5_9LACO</name>
<comment type="caution">
    <text evidence="2">The sequence shown here is derived from an EMBL/GenBank/DDBJ whole genome shotgun (WGS) entry which is preliminary data.</text>
</comment>
<evidence type="ECO:0000313" key="3">
    <source>
        <dbReference type="Proteomes" id="UP000035618"/>
    </source>
</evidence>
<feature type="transmembrane region" description="Helical" evidence="1">
    <location>
        <begin position="12"/>
        <end position="27"/>
    </location>
</feature>
<dbReference type="EMBL" id="JHAJ01000048">
    <property type="protein sequence ID" value="KLA46560.1"/>
    <property type="molecule type" value="Genomic_DNA"/>
</dbReference>
<gene>
    <name evidence="2" type="ORF">LRB_1700</name>
</gene>
<evidence type="ECO:0000256" key="1">
    <source>
        <dbReference type="SAM" id="Phobius"/>
    </source>
</evidence>
<proteinExistence type="predicted"/>
<keyword evidence="1" id="KW-0812">Transmembrane</keyword>
<keyword evidence="1" id="KW-1133">Transmembrane helix</keyword>
<dbReference type="AlphaFoldDB" id="A0A837IUI5"/>
<accession>A0A837IUI5</accession>
<sequence>MKLLVTKEGKAAFAVGIVLILSVLFVNRNPADKKRELIITISYQLCDAI</sequence>
<reference evidence="2 3" key="1">
    <citation type="journal article" date="2015" name="BMC Microbiol.">
        <title>Lactobacillus ruminis strains cluster according to their mammalian gut source.</title>
        <authorList>
            <person name="O' Donnell M.M."/>
            <person name="Harris H.M."/>
            <person name="Lynch D.B."/>
            <person name="Ross R.P."/>
            <person name="O'Toole P.W."/>
        </authorList>
    </citation>
    <scope>NUCLEOTIDE SEQUENCE [LARGE SCALE GENOMIC DNA]</scope>
    <source>
        <strain evidence="2 3">ATCC 27780</strain>
    </source>
</reference>
<dbReference type="Proteomes" id="UP000035618">
    <property type="component" value="Unassembled WGS sequence"/>
</dbReference>
<evidence type="ECO:0000313" key="2">
    <source>
        <dbReference type="EMBL" id="KLA46560.1"/>
    </source>
</evidence>
<organism evidence="2 3">
    <name type="scientific">Ligilactobacillus ruminis</name>
    <dbReference type="NCBI Taxonomy" id="1623"/>
    <lineage>
        <taxon>Bacteria</taxon>
        <taxon>Bacillati</taxon>
        <taxon>Bacillota</taxon>
        <taxon>Bacilli</taxon>
        <taxon>Lactobacillales</taxon>
        <taxon>Lactobacillaceae</taxon>
        <taxon>Ligilactobacillus</taxon>
    </lineage>
</organism>
<protein>
    <submittedName>
        <fullName evidence="2">Uncharacterized protein</fullName>
    </submittedName>
</protein>